<name>A0A2K0TDD6_9HYPO</name>
<dbReference type="EMBL" id="MTYH01000037">
    <property type="protein sequence ID" value="PNP43546.1"/>
    <property type="molecule type" value="Genomic_DNA"/>
</dbReference>
<dbReference type="Proteomes" id="UP000236546">
    <property type="component" value="Unassembled WGS sequence"/>
</dbReference>
<dbReference type="InterPro" id="IPR008030">
    <property type="entry name" value="NmrA-like"/>
</dbReference>
<evidence type="ECO:0000313" key="4">
    <source>
        <dbReference type="EMBL" id="PNP43546.1"/>
    </source>
</evidence>
<protein>
    <recommendedName>
        <fullName evidence="3">NmrA-like domain-containing protein</fullName>
    </recommendedName>
</protein>
<accession>A0A2K0TDD6</accession>
<evidence type="ECO:0000259" key="3">
    <source>
        <dbReference type="Pfam" id="PF05368"/>
    </source>
</evidence>
<comment type="similarity">
    <text evidence="1">Belongs to the NmrA-type oxidoreductase family.</text>
</comment>
<reference evidence="4 5" key="1">
    <citation type="submission" date="2017-02" db="EMBL/GenBank/DDBJ databases">
        <title>Genomes of Trichoderma spp. with biocontrol activity.</title>
        <authorList>
            <person name="Gardiner D."/>
            <person name="Kazan K."/>
            <person name="Vos C."/>
            <person name="Harvey P."/>
        </authorList>
    </citation>
    <scope>NUCLEOTIDE SEQUENCE [LARGE SCALE GENOMIC DNA]</scope>
    <source>
        <strain evidence="4 5">A5MH</strain>
    </source>
</reference>
<dbReference type="SUPFAM" id="SSF51735">
    <property type="entry name" value="NAD(P)-binding Rossmann-fold domains"/>
    <property type="match status" value="1"/>
</dbReference>
<comment type="caution">
    <text evidence="4">The sequence shown here is derived from an EMBL/GenBank/DDBJ whole genome shotgun (WGS) entry which is preliminary data.</text>
</comment>
<dbReference type="PANTHER" id="PTHR42748">
    <property type="entry name" value="NITROGEN METABOLITE REPRESSION PROTEIN NMRA FAMILY MEMBER"/>
    <property type="match status" value="1"/>
</dbReference>
<evidence type="ECO:0000256" key="2">
    <source>
        <dbReference type="ARBA" id="ARBA00022857"/>
    </source>
</evidence>
<dbReference type="GO" id="GO:0005634">
    <property type="term" value="C:nucleus"/>
    <property type="evidence" value="ECO:0007669"/>
    <property type="project" value="TreeGrafter"/>
</dbReference>
<dbReference type="Gene3D" id="3.40.50.720">
    <property type="entry name" value="NAD(P)-binding Rossmann-like Domain"/>
    <property type="match status" value="1"/>
</dbReference>
<gene>
    <name evidence="4" type="ORF">TGAMA5MH_04518</name>
</gene>
<dbReference type="InterPro" id="IPR036291">
    <property type="entry name" value="NAD(P)-bd_dom_sf"/>
</dbReference>
<dbReference type="InterPro" id="IPR051164">
    <property type="entry name" value="NmrA-like_oxidored"/>
</dbReference>
<sequence>MSRALLITGATGKQGGSAIKALLARNADFKILAVTRDVASPSAKSLAAASPRITLIQGNLDNTEAIFQSAKKAAQEPVWGVFSVQVPAMNKTGSIIEQAQGKALVDSAIKHGVKHFVYASVDRGGAKSIDNPTNVPHFVSKHHIEHHLIDNAKDKMSWTILRPVAFMENFAPGFVGKVFTTMWREAIKSRPLQLISTDDIGAFAALSFMQPHQFSGQSISLAGDELTFAQVEEVFRKETGSPPPTTFGFIARLALRMSEEMRTMFAFFEKEGYGADIKSLKDIHPELKNFSQWLGDRSMVKP</sequence>
<dbReference type="OrthoDB" id="9997102at2759"/>
<dbReference type="AlphaFoldDB" id="A0A2K0TDD6"/>
<organism evidence="4 5">
    <name type="scientific">Trichoderma gamsii</name>
    <dbReference type="NCBI Taxonomy" id="398673"/>
    <lineage>
        <taxon>Eukaryota</taxon>
        <taxon>Fungi</taxon>
        <taxon>Dikarya</taxon>
        <taxon>Ascomycota</taxon>
        <taxon>Pezizomycotina</taxon>
        <taxon>Sordariomycetes</taxon>
        <taxon>Hypocreomycetidae</taxon>
        <taxon>Hypocreales</taxon>
        <taxon>Hypocreaceae</taxon>
        <taxon>Trichoderma</taxon>
    </lineage>
</organism>
<dbReference type="PANTHER" id="PTHR42748:SF7">
    <property type="entry name" value="NMRA LIKE REDOX SENSOR 1-RELATED"/>
    <property type="match status" value="1"/>
</dbReference>
<proteinExistence type="inferred from homology"/>
<evidence type="ECO:0000256" key="1">
    <source>
        <dbReference type="ARBA" id="ARBA00006328"/>
    </source>
</evidence>
<dbReference type="Pfam" id="PF05368">
    <property type="entry name" value="NmrA"/>
    <property type="match status" value="1"/>
</dbReference>
<keyword evidence="2" id="KW-0521">NADP</keyword>
<evidence type="ECO:0000313" key="5">
    <source>
        <dbReference type="Proteomes" id="UP000236546"/>
    </source>
</evidence>
<dbReference type="Gene3D" id="3.90.25.10">
    <property type="entry name" value="UDP-galactose 4-epimerase, domain 1"/>
    <property type="match status" value="1"/>
</dbReference>
<feature type="domain" description="NmrA-like" evidence="3">
    <location>
        <begin position="3"/>
        <end position="280"/>
    </location>
</feature>